<dbReference type="Proteomes" id="UP000004827">
    <property type="component" value="Unassembled WGS sequence"/>
</dbReference>
<comment type="caution">
    <text evidence="2">The sequence shown here is derived from an EMBL/GenBank/DDBJ whole genome shotgun (WGS) entry which is preliminary data.</text>
</comment>
<protein>
    <submittedName>
        <fullName evidence="2">Uncharacterized protein</fullName>
    </submittedName>
</protein>
<feature type="transmembrane region" description="Helical" evidence="1">
    <location>
        <begin position="19"/>
        <end position="38"/>
    </location>
</feature>
<keyword evidence="1" id="KW-1133">Transmembrane helix</keyword>
<proteinExistence type="predicted"/>
<evidence type="ECO:0000313" key="3">
    <source>
        <dbReference type="Proteomes" id="UP000004827"/>
    </source>
</evidence>
<gene>
    <name evidence="2" type="ORF">VMB_27040</name>
</gene>
<dbReference type="EMBL" id="ACYU01000131">
    <property type="protein sequence ID" value="EEW06071.1"/>
    <property type="molecule type" value="Genomic_DNA"/>
</dbReference>
<name>D2YGQ7_VIBMI</name>
<sequence>MLHEEPAFMAVGKLTKGRLVQILITLSVLIGAFIWRTFTYESDIVVTCRMDKPCQLRVEGELVTVSRKENAAYYTFSPWDEHWEVEVNGKTEFQAGMLLLFTNDEPRIDLKIDQNITLKLIGAP</sequence>
<organism evidence="2 3">
    <name type="scientific">Vibrio mimicus VM603</name>
    <dbReference type="NCBI Taxonomy" id="671074"/>
    <lineage>
        <taxon>Bacteria</taxon>
        <taxon>Pseudomonadati</taxon>
        <taxon>Pseudomonadota</taxon>
        <taxon>Gammaproteobacteria</taxon>
        <taxon>Vibrionales</taxon>
        <taxon>Vibrionaceae</taxon>
        <taxon>Vibrio</taxon>
    </lineage>
</organism>
<evidence type="ECO:0000313" key="2">
    <source>
        <dbReference type="EMBL" id="EEW06071.1"/>
    </source>
</evidence>
<dbReference type="AlphaFoldDB" id="D2YGQ7"/>
<accession>D2YGQ7</accession>
<keyword evidence="1" id="KW-0812">Transmembrane</keyword>
<evidence type="ECO:0000256" key="1">
    <source>
        <dbReference type="SAM" id="Phobius"/>
    </source>
</evidence>
<reference evidence="2 3" key="1">
    <citation type="journal article" date="2009" name="BMC Evol. Biol.">
        <title>Genomic taxonomy of Vibrios.</title>
        <authorList>
            <person name="Thompson C.C."/>
            <person name="Vicente A.C."/>
            <person name="Souza R.C."/>
            <person name="Vasconcelos A.T."/>
            <person name="Vesth T."/>
            <person name="Alves N.Jr."/>
            <person name="Ussery D.W."/>
            <person name="Iida T."/>
            <person name="Thompson F.L."/>
        </authorList>
    </citation>
    <scope>NUCLEOTIDE SEQUENCE [LARGE SCALE GENOMIC DNA]</scope>
    <source>
        <strain evidence="2 3">VM603</strain>
    </source>
</reference>
<keyword evidence="1" id="KW-0472">Membrane</keyword>